<dbReference type="Gene3D" id="3.50.70.20">
    <property type="entry name" value="Cytochrome P460"/>
    <property type="match status" value="1"/>
</dbReference>
<dbReference type="InterPro" id="IPR038142">
    <property type="entry name" value="Cytochrome_P460_sp"/>
</dbReference>
<feature type="chain" id="PRO_5018533237" description="Cytochrome P460 domain-containing protein" evidence="1">
    <location>
        <begin position="24"/>
        <end position="181"/>
    </location>
</feature>
<dbReference type="CDD" id="cd20716">
    <property type="entry name" value="cyt_P460_fam"/>
    <property type="match status" value="1"/>
</dbReference>
<dbReference type="AlphaFoldDB" id="A0A3S0HS77"/>
<protein>
    <recommendedName>
        <fullName evidence="4">Cytochrome P460 domain-containing protein</fullName>
    </recommendedName>
</protein>
<dbReference type="EMBL" id="RXNS01000002">
    <property type="protein sequence ID" value="RTR06418.1"/>
    <property type="molecule type" value="Genomic_DNA"/>
</dbReference>
<dbReference type="RefSeq" id="WP_126480817.1">
    <property type="nucleotide sequence ID" value="NZ_RXNS01000002.1"/>
</dbReference>
<proteinExistence type="predicted"/>
<gene>
    <name evidence="2" type="ORF">EKG36_02790</name>
</gene>
<organism evidence="2 3">
    <name type="scientific">Halomonas nitroreducens</name>
    <dbReference type="NCBI Taxonomy" id="447425"/>
    <lineage>
        <taxon>Bacteria</taxon>
        <taxon>Pseudomonadati</taxon>
        <taxon>Pseudomonadota</taxon>
        <taxon>Gammaproteobacteria</taxon>
        <taxon>Oceanospirillales</taxon>
        <taxon>Halomonadaceae</taxon>
        <taxon>Halomonas</taxon>
    </lineage>
</organism>
<keyword evidence="3" id="KW-1185">Reference proteome</keyword>
<accession>A0A3S0HS77</accession>
<comment type="caution">
    <text evidence="2">The sequence shown here is derived from an EMBL/GenBank/DDBJ whole genome shotgun (WGS) entry which is preliminary data.</text>
</comment>
<feature type="signal peptide" evidence="1">
    <location>
        <begin position="1"/>
        <end position="23"/>
    </location>
</feature>
<name>A0A3S0HS77_9GAMM</name>
<keyword evidence="1" id="KW-0732">Signal</keyword>
<evidence type="ECO:0000256" key="1">
    <source>
        <dbReference type="SAM" id="SignalP"/>
    </source>
</evidence>
<evidence type="ECO:0000313" key="2">
    <source>
        <dbReference type="EMBL" id="RTR06418.1"/>
    </source>
</evidence>
<reference evidence="2 3" key="1">
    <citation type="submission" date="2018-12" db="EMBL/GenBank/DDBJ databases">
        <authorList>
            <person name="Yu L."/>
        </authorList>
    </citation>
    <scope>NUCLEOTIDE SEQUENCE [LARGE SCALE GENOMIC DNA]</scope>
    <source>
        <strain evidence="2 3">11S</strain>
    </source>
</reference>
<evidence type="ECO:0000313" key="3">
    <source>
        <dbReference type="Proteomes" id="UP000267400"/>
    </source>
</evidence>
<evidence type="ECO:0008006" key="4">
    <source>
        <dbReference type="Google" id="ProtNLM"/>
    </source>
</evidence>
<dbReference type="Proteomes" id="UP000267400">
    <property type="component" value="Unassembled WGS sequence"/>
</dbReference>
<sequence>MTTQQFLGAIGLGLVLGGPLAMAQQAPFGGEDDVNYAASLWSALQEANLVGEGRTMSAPYTGQHPHGAILDTIDGEVTVDGTSGPVIIKRNYGGEGVSKQAVWNEPDAYLGAVTVMFQREGYDPENNDWFWVKYLPSGELDTNPKGVPLAGRVAKGMDQGCIACHTAAPGGDLVYGHDRFQ</sequence>
<dbReference type="OrthoDB" id="5801419at2"/>